<evidence type="ECO:0000256" key="2">
    <source>
        <dbReference type="ARBA" id="ARBA00022723"/>
    </source>
</evidence>
<dbReference type="SUPFAM" id="SSF56281">
    <property type="entry name" value="Metallo-hydrolase/oxidoreductase"/>
    <property type="match status" value="1"/>
</dbReference>
<evidence type="ECO:0000256" key="1">
    <source>
        <dbReference type="ARBA" id="ARBA00007749"/>
    </source>
</evidence>
<dbReference type="RefSeq" id="WP_397093818.1">
    <property type="nucleotide sequence ID" value="NZ_JBIRYO010000017.1"/>
</dbReference>
<dbReference type="SMART" id="SM00849">
    <property type="entry name" value="Lactamase_B"/>
    <property type="match status" value="1"/>
</dbReference>
<dbReference type="InterPro" id="IPR001279">
    <property type="entry name" value="Metallo-B-lactamas"/>
</dbReference>
<sequence length="295" mass="31590">MTFSVTERLIQPASLRTVQVGDLQVTYLPDGLTTMNARAWLPTAPDGFWSRHGEYLDADSFVAGVGGLLIEFGERAMLIDAGFGPLTFRTGVGILRGGALLDSLALVGREPAEIETVAVTHLHADHFGWLWQAAPGARRTPFAHAQVLISEVEWHHRDLAAAAGTTAEMLDVFAHQVRTVAEGDEVFPGVRVLALPGHTTGHTGFVIGTGEHRLVAFGDALHSSLQISHPELSAVADHDPMRSADVRHGLVEELAAPGTLGYGCHFADVQFGSAVPATSGHIWQPHRFAAADRAR</sequence>
<keyword evidence="4" id="KW-0862">Zinc</keyword>
<keyword evidence="3" id="KW-0378">Hydrolase</keyword>
<evidence type="ECO:0000313" key="7">
    <source>
        <dbReference type="Proteomes" id="UP001611415"/>
    </source>
</evidence>
<dbReference type="InterPro" id="IPR036866">
    <property type="entry name" value="RibonucZ/Hydroxyglut_hydro"/>
</dbReference>
<proteinExistence type="inferred from homology"/>
<dbReference type="Gene3D" id="3.60.15.10">
    <property type="entry name" value="Ribonuclease Z/Hydroxyacylglutathione hydrolase-like"/>
    <property type="match status" value="1"/>
</dbReference>
<comment type="similarity">
    <text evidence="1">Belongs to the metallo-beta-lactamase superfamily.</text>
</comment>
<accession>A0ABW7X668</accession>
<dbReference type="Pfam" id="PF00753">
    <property type="entry name" value="Lactamase_B"/>
    <property type="match status" value="1"/>
</dbReference>
<dbReference type="Proteomes" id="UP001611415">
    <property type="component" value="Unassembled WGS sequence"/>
</dbReference>
<protein>
    <submittedName>
        <fullName evidence="6">MBL fold metallo-hydrolase</fullName>
    </submittedName>
</protein>
<dbReference type="InterPro" id="IPR051013">
    <property type="entry name" value="MBL_superfamily_lactonases"/>
</dbReference>
<organism evidence="6 7">
    <name type="scientific">Nocardia xishanensis</name>
    <dbReference type="NCBI Taxonomy" id="238964"/>
    <lineage>
        <taxon>Bacteria</taxon>
        <taxon>Bacillati</taxon>
        <taxon>Actinomycetota</taxon>
        <taxon>Actinomycetes</taxon>
        <taxon>Mycobacteriales</taxon>
        <taxon>Nocardiaceae</taxon>
        <taxon>Nocardia</taxon>
    </lineage>
</organism>
<keyword evidence="7" id="KW-1185">Reference proteome</keyword>
<name>A0ABW7X668_9NOCA</name>
<feature type="domain" description="Metallo-beta-lactamase" evidence="5">
    <location>
        <begin position="64"/>
        <end position="259"/>
    </location>
</feature>
<keyword evidence="2" id="KW-0479">Metal-binding</keyword>
<gene>
    <name evidence="6" type="ORF">ACH49W_24315</name>
</gene>
<dbReference type="PANTHER" id="PTHR42978:SF6">
    <property type="entry name" value="QUORUM-QUENCHING LACTONASE YTNP-RELATED"/>
    <property type="match status" value="1"/>
</dbReference>
<comment type="caution">
    <text evidence="6">The sequence shown here is derived from an EMBL/GenBank/DDBJ whole genome shotgun (WGS) entry which is preliminary data.</text>
</comment>
<reference evidence="6 7" key="1">
    <citation type="submission" date="2024-10" db="EMBL/GenBank/DDBJ databases">
        <title>The Natural Products Discovery Center: Release of the First 8490 Sequenced Strains for Exploring Actinobacteria Biosynthetic Diversity.</title>
        <authorList>
            <person name="Kalkreuter E."/>
            <person name="Kautsar S.A."/>
            <person name="Yang D."/>
            <person name="Bader C.D."/>
            <person name="Teijaro C.N."/>
            <person name="Fluegel L."/>
            <person name="Davis C.M."/>
            <person name="Simpson J.R."/>
            <person name="Lauterbach L."/>
            <person name="Steele A.D."/>
            <person name="Gui C."/>
            <person name="Meng S."/>
            <person name="Li G."/>
            <person name="Viehrig K."/>
            <person name="Ye F."/>
            <person name="Su P."/>
            <person name="Kiefer A.F."/>
            <person name="Nichols A."/>
            <person name="Cepeda A.J."/>
            <person name="Yan W."/>
            <person name="Fan B."/>
            <person name="Jiang Y."/>
            <person name="Adhikari A."/>
            <person name="Zheng C.-J."/>
            <person name="Schuster L."/>
            <person name="Cowan T.M."/>
            <person name="Smanski M.J."/>
            <person name="Chevrette M.G."/>
            <person name="De Carvalho L.P.S."/>
            <person name="Shen B."/>
        </authorList>
    </citation>
    <scope>NUCLEOTIDE SEQUENCE [LARGE SCALE GENOMIC DNA]</scope>
    <source>
        <strain evidence="6 7">NPDC019275</strain>
    </source>
</reference>
<dbReference type="EMBL" id="JBIRYO010000017">
    <property type="protein sequence ID" value="MFI2476517.1"/>
    <property type="molecule type" value="Genomic_DNA"/>
</dbReference>
<evidence type="ECO:0000259" key="5">
    <source>
        <dbReference type="SMART" id="SM00849"/>
    </source>
</evidence>
<evidence type="ECO:0000256" key="3">
    <source>
        <dbReference type="ARBA" id="ARBA00022801"/>
    </source>
</evidence>
<evidence type="ECO:0000256" key="4">
    <source>
        <dbReference type="ARBA" id="ARBA00022833"/>
    </source>
</evidence>
<dbReference type="PANTHER" id="PTHR42978">
    <property type="entry name" value="QUORUM-QUENCHING LACTONASE YTNP-RELATED-RELATED"/>
    <property type="match status" value="1"/>
</dbReference>
<evidence type="ECO:0000313" key="6">
    <source>
        <dbReference type="EMBL" id="MFI2476517.1"/>
    </source>
</evidence>